<dbReference type="EMBL" id="JALJOT010000018">
    <property type="protein sequence ID" value="KAK9901226.1"/>
    <property type="molecule type" value="Genomic_DNA"/>
</dbReference>
<organism evidence="1 2">
    <name type="scientific">Coccomyxa subellipsoidea</name>
    <dbReference type="NCBI Taxonomy" id="248742"/>
    <lineage>
        <taxon>Eukaryota</taxon>
        <taxon>Viridiplantae</taxon>
        <taxon>Chlorophyta</taxon>
        <taxon>core chlorophytes</taxon>
        <taxon>Trebouxiophyceae</taxon>
        <taxon>Trebouxiophyceae incertae sedis</taxon>
        <taxon>Coccomyxaceae</taxon>
        <taxon>Coccomyxa</taxon>
    </lineage>
</organism>
<sequence length="78" mass="8607">MATPGITTSPEVLSAASRCPYIQQVVADVGDPQMRSPQTKSRSNRRWQSGVYSVHWGLRAVLVLHAPSRFFSKHSGII</sequence>
<keyword evidence="2" id="KW-1185">Reference proteome</keyword>
<evidence type="ECO:0000313" key="1">
    <source>
        <dbReference type="EMBL" id="KAK9901226.1"/>
    </source>
</evidence>
<reference evidence="1 2" key="1">
    <citation type="journal article" date="2024" name="Nat. Commun.">
        <title>Phylogenomics reveals the evolutionary origins of lichenization in chlorophyte algae.</title>
        <authorList>
            <person name="Puginier C."/>
            <person name="Libourel C."/>
            <person name="Otte J."/>
            <person name="Skaloud P."/>
            <person name="Haon M."/>
            <person name="Grisel S."/>
            <person name="Petersen M."/>
            <person name="Berrin J.G."/>
            <person name="Delaux P.M."/>
            <person name="Dal Grande F."/>
            <person name="Keller J."/>
        </authorList>
    </citation>
    <scope>NUCLEOTIDE SEQUENCE [LARGE SCALE GENOMIC DNA]</scope>
    <source>
        <strain evidence="1 2">SAG 216-7</strain>
    </source>
</reference>
<comment type="caution">
    <text evidence="1">The sequence shown here is derived from an EMBL/GenBank/DDBJ whole genome shotgun (WGS) entry which is preliminary data.</text>
</comment>
<protein>
    <submittedName>
        <fullName evidence="1">Uncharacterized protein</fullName>
    </submittedName>
</protein>
<dbReference type="Proteomes" id="UP001491310">
    <property type="component" value="Unassembled WGS sequence"/>
</dbReference>
<name>A0ABR2YAR8_9CHLO</name>
<gene>
    <name evidence="1" type="ORF">WJX75_001193</name>
</gene>
<accession>A0ABR2YAR8</accession>
<evidence type="ECO:0000313" key="2">
    <source>
        <dbReference type="Proteomes" id="UP001491310"/>
    </source>
</evidence>
<proteinExistence type="predicted"/>